<dbReference type="PATRIC" id="fig|1685124.3.peg.1134"/>
<comment type="pathway">
    <text evidence="2">Cofactor biosynthesis; molybdopterin biosynthesis.</text>
</comment>
<dbReference type="EMBL" id="LFWU01000145">
    <property type="protein sequence ID" value="KON29742.1"/>
    <property type="molecule type" value="Genomic_DNA"/>
</dbReference>
<dbReference type="Pfam" id="PF00994">
    <property type="entry name" value="MoCF_biosynth"/>
    <property type="match status" value="1"/>
</dbReference>
<keyword evidence="7" id="KW-0460">Magnesium</keyword>
<dbReference type="GO" id="GO:0046872">
    <property type="term" value="F:metal ion binding"/>
    <property type="evidence" value="ECO:0007669"/>
    <property type="project" value="UniProtKB-KW"/>
</dbReference>
<dbReference type="GO" id="GO:0061599">
    <property type="term" value="F:molybdopterin molybdotransferase activity"/>
    <property type="evidence" value="ECO:0007669"/>
    <property type="project" value="UniProtKB-EC"/>
</dbReference>
<sequence>MARLKGFEKLTNVDDALKIFLRKLKPKKLDFEQIPIHAALGRITKEDIRAKHNLPGFDRSAVDGYAIRAKDTFGVSEFNPRKFNLTKSKVNTNEVKEVWTGNPIPDGADAVVMLEYTKKLGDKIELVKAVTPGRNLSKKGEDVAEGNIAIYAGTRLNPHHLGLLAALDEHLVSVIRKPKVAIIATGNELVELGNKLEPGKIIETNRLLFSNLCIELGAEPVNLGIVKDDLEQIISKIREGLKIADAVITTGGTSVGYPDLVPLAVNKIGTPGIIVHGIAIRPGMPTALAILENKPVFVLSGNPVAATVGFETFTRPTLLMMLGVNEIRPAIDAKLTQRVAGALGRRIFLRVRVFDRDGSFFADPVRVTGSGVITTMTKANGYVIIPENREGLESGETTRVHLFSNIVRE</sequence>
<dbReference type="NCBIfam" id="TIGR00177">
    <property type="entry name" value="molyb_syn"/>
    <property type="match status" value="1"/>
</dbReference>
<dbReference type="InterPro" id="IPR036688">
    <property type="entry name" value="MoeA_C_domain_IV_sf"/>
</dbReference>
<dbReference type="InterPro" id="IPR036425">
    <property type="entry name" value="MoaB/Mog-like_dom_sf"/>
</dbReference>
<protein>
    <recommendedName>
        <fullName evidence="3">molybdopterin molybdotransferase</fullName>
        <ecNumber evidence="3">2.10.1.1</ecNumber>
    </recommendedName>
</protein>
<evidence type="ECO:0000256" key="5">
    <source>
        <dbReference type="ARBA" id="ARBA00022679"/>
    </source>
</evidence>
<dbReference type="InterPro" id="IPR036135">
    <property type="entry name" value="MoeA_linker/N_sf"/>
</dbReference>
<organism evidence="11 12">
    <name type="scientific">miscellaneous Crenarchaeota group-1 archaeon SG8-32-1</name>
    <dbReference type="NCBI Taxonomy" id="1685124"/>
    <lineage>
        <taxon>Archaea</taxon>
        <taxon>Candidatus Bathyarchaeota</taxon>
        <taxon>MCG-1</taxon>
    </lineage>
</organism>
<name>A0A0M0BMC7_9ARCH</name>
<dbReference type="SMART" id="SM00852">
    <property type="entry name" value="MoCF_biosynth"/>
    <property type="match status" value="1"/>
</dbReference>
<feature type="domain" description="MoaB/Mog" evidence="10">
    <location>
        <begin position="181"/>
        <end position="320"/>
    </location>
</feature>
<dbReference type="NCBIfam" id="NF045515">
    <property type="entry name" value="Glp_gephyrin"/>
    <property type="match status" value="1"/>
</dbReference>
<evidence type="ECO:0000259" key="10">
    <source>
        <dbReference type="SMART" id="SM00852"/>
    </source>
</evidence>
<keyword evidence="5" id="KW-0808">Transferase</keyword>
<dbReference type="InterPro" id="IPR005110">
    <property type="entry name" value="MoeA_linker/N"/>
</dbReference>
<dbReference type="PANTHER" id="PTHR10192:SF19">
    <property type="entry name" value="MOLYBDOPTERIN BIOSYNTHESIS PROTEIN MJ0666-RELATED"/>
    <property type="match status" value="1"/>
</dbReference>
<dbReference type="EC" id="2.10.1.1" evidence="3"/>
<keyword evidence="6" id="KW-0479">Metal-binding</keyword>
<gene>
    <name evidence="11" type="ORF">AC477_05555</name>
</gene>
<dbReference type="UniPathway" id="UPA00344"/>
<comment type="catalytic activity">
    <reaction evidence="9">
        <text>adenylyl-molybdopterin + molybdate = Mo-molybdopterin + AMP + H(+)</text>
        <dbReference type="Rhea" id="RHEA:35047"/>
        <dbReference type="ChEBI" id="CHEBI:15378"/>
        <dbReference type="ChEBI" id="CHEBI:36264"/>
        <dbReference type="ChEBI" id="CHEBI:62727"/>
        <dbReference type="ChEBI" id="CHEBI:71302"/>
        <dbReference type="ChEBI" id="CHEBI:456215"/>
        <dbReference type="EC" id="2.10.1.1"/>
    </reaction>
</comment>
<accession>A0A0M0BMC7</accession>
<dbReference type="Gene3D" id="3.90.105.10">
    <property type="entry name" value="Molybdopterin biosynthesis moea protein, domain 2"/>
    <property type="match status" value="1"/>
</dbReference>
<evidence type="ECO:0000256" key="8">
    <source>
        <dbReference type="ARBA" id="ARBA00023150"/>
    </source>
</evidence>
<dbReference type="SUPFAM" id="SSF63882">
    <property type="entry name" value="MoeA N-terminal region -like"/>
    <property type="match status" value="1"/>
</dbReference>
<dbReference type="Pfam" id="PF03454">
    <property type="entry name" value="MoeA_C"/>
    <property type="match status" value="1"/>
</dbReference>
<dbReference type="InterPro" id="IPR038987">
    <property type="entry name" value="MoeA-like"/>
</dbReference>
<keyword evidence="8" id="KW-0501">Molybdenum cofactor biosynthesis</keyword>
<evidence type="ECO:0000256" key="2">
    <source>
        <dbReference type="ARBA" id="ARBA00005046"/>
    </source>
</evidence>
<dbReference type="AlphaFoldDB" id="A0A0M0BMC7"/>
<dbReference type="Proteomes" id="UP000037237">
    <property type="component" value="Unassembled WGS sequence"/>
</dbReference>
<dbReference type="Gene3D" id="2.40.340.10">
    <property type="entry name" value="MoeA, C-terminal, domain IV"/>
    <property type="match status" value="1"/>
</dbReference>
<evidence type="ECO:0000256" key="4">
    <source>
        <dbReference type="ARBA" id="ARBA00022505"/>
    </source>
</evidence>
<proteinExistence type="predicted"/>
<evidence type="ECO:0000256" key="1">
    <source>
        <dbReference type="ARBA" id="ARBA00001946"/>
    </source>
</evidence>
<dbReference type="PANTHER" id="PTHR10192">
    <property type="entry name" value="MOLYBDOPTERIN BIOSYNTHESIS PROTEIN"/>
    <property type="match status" value="1"/>
</dbReference>
<comment type="cofactor">
    <cofactor evidence="1">
        <name>Mg(2+)</name>
        <dbReference type="ChEBI" id="CHEBI:18420"/>
    </cofactor>
</comment>
<dbReference type="GO" id="GO:0005737">
    <property type="term" value="C:cytoplasm"/>
    <property type="evidence" value="ECO:0007669"/>
    <property type="project" value="TreeGrafter"/>
</dbReference>
<evidence type="ECO:0000256" key="7">
    <source>
        <dbReference type="ARBA" id="ARBA00022842"/>
    </source>
</evidence>
<dbReference type="Gene3D" id="3.40.980.10">
    <property type="entry name" value="MoaB/Mog-like domain"/>
    <property type="match status" value="1"/>
</dbReference>
<dbReference type="Gene3D" id="2.170.190.11">
    <property type="entry name" value="Molybdopterin biosynthesis moea protein, domain 3"/>
    <property type="match status" value="1"/>
</dbReference>
<dbReference type="InterPro" id="IPR001453">
    <property type="entry name" value="MoaB/Mog_dom"/>
</dbReference>
<evidence type="ECO:0000256" key="3">
    <source>
        <dbReference type="ARBA" id="ARBA00013269"/>
    </source>
</evidence>
<comment type="caution">
    <text evidence="11">The sequence shown here is derived from an EMBL/GenBank/DDBJ whole genome shotgun (WGS) entry which is preliminary data.</text>
</comment>
<dbReference type="GO" id="GO:0006777">
    <property type="term" value="P:Mo-molybdopterin cofactor biosynthetic process"/>
    <property type="evidence" value="ECO:0007669"/>
    <property type="project" value="UniProtKB-KW"/>
</dbReference>
<dbReference type="InterPro" id="IPR005111">
    <property type="entry name" value="MoeA_C_domain_IV"/>
</dbReference>
<keyword evidence="4" id="KW-0500">Molybdenum</keyword>
<dbReference type="SUPFAM" id="SSF53218">
    <property type="entry name" value="Molybdenum cofactor biosynthesis proteins"/>
    <property type="match status" value="1"/>
</dbReference>
<evidence type="ECO:0000256" key="6">
    <source>
        <dbReference type="ARBA" id="ARBA00022723"/>
    </source>
</evidence>
<dbReference type="CDD" id="cd00887">
    <property type="entry name" value="MoeA"/>
    <property type="match status" value="1"/>
</dbReference>
<dbReference type="FunFam" id="3.40.980.10:FF:000004">
    <property type="entry name" value="Molybdopterin molybdenumtransferase"/>
    <property type="match status" value="1"/>
</dbReference>
<reference evidence="11 12" key="1">
    <citation type="submission" date="2015-06" db="EMBL/GenBank/DDBJ databases">
        <title>New insights into the roles of widespread benthic archaea in carbon and nitrogen cycling.</title>
        <authorList>
            <person name="Lazar C.S."/>
            <person name="Baker B.J."/>
            <person name="Seitz K.W."/>
            <person name="Hyde A.S."/>
            <person name="Dick G.J."/>
            <person name="Hinrichs K.-U."/>
            <person name="Teske A.P."/>
        </authorList>
    </citation>
    <scope>NUCLEOTIDE SEQUENCE [LARGE SCALE GENOMIC DNA]</scope>
    <source>
        <strain evidence="11">SG8-32-1</strain>
    </source>
</reference>
<dbReference type="SUPFAM" id="SSF63867">
    <property type="entry name" value="MoeA C-terminal domain-like"/>
    <property type="match status" value="1"/>
</dbReference>
<evidence type="ECO:0000256" key="9">
    <source>
        <dbReference type="ARBA" id="ARBA00047317"/>
    </source>
</evidence>
<dbReference type="Pfam" id="PF03453">
    <property type="entry name" value="MoeA_N"/>
    <property type="match status" value="1"/>
</dbReference>
<evidence type="ECO:0000313" key="11">
    <source>
        <dbReference type="EMBL" id="KON29742.1"/>
    </source>
</evidence>
<evidence type="ECO:0000313" key="12">
    <source>
        <dbReference type="Proteomes" id="UP000037237"/>
    </source>
</evidence>